<dbReference type="EMBL" id="GBRH01213170">
    <property type="protein sequence ID" value="JAD84725.1"/>
    <property type="molecule type" value="Transcribed_RNA"/>
</dbReference>
<accession>A0A0A9DGH5</accession>
<reference evidence="1" key="2">
    <citation type="journal article" date="2015" name="Data Brief">
        <title>Shoot transcriptome of the giant reed, Arundo donax.</title>
        <authorList>
            <person name="Barrero R.A."/>
            <person name="Guerrero F.D."/>
            <person name="Moolhuijzen P."/>
            <person name="Goolsby J.A."/>
            <person name="Tidwell J."/>
            <person name="Bellgard S.E."/>
            <person name="Bellgard M.I."/>
        </authorList>
    </citation>
    <scope>NUCLEOTIDE SEQUENCE</scope>
    <source>
        <tissue evidence="1">Shoot tissue taken approximately 20 cm above the soil surface</tissue>
    </source>
</reference>
<protein>
    <submittedName>
        <fullName evidence="1">Uncharacterized protein</fullName>
    </submittedName>
</protein>
<proteinExistence type="predicted"/>
<organism evidence="1">
    <name type="scientific">Arundo donax</name>
    <name type="common">Giant reed</name>
    <name type="synonym">Donax arundinaceus</name>
    <dbReference type="NCBI Taxonomy" id="35708"/>
    <lineage>
        <taxon>Eukaryota</taxon>
        <taxon>Viridiplantae</taxon>
        <taxon>Streptophyta</taxon>
        <taxon>Embryophyta</taxon>
        <taxon>Tracheophyta</taxon>
        <taxon>Spermatophyta</taxon>
        <taxon>Magnoliopsida</taxon>
        <taxon>Liliopsida</taxon>
        <taxon>Poales</taxon>
        <taxon>Poaceae</taxon>
        <taxon>PACMAD clade</taxon>
        <taxon>Arundinoideae</taxon>
        <taxon>Arundineae</taxon>
        <taxon>Arundo</taxon>
    </lineage>
</organism>
<sequence length="68" mass="7671">MTRAHATTSLTFYQEIREWPGTHLDCIPVTGCYSPNNENVRPCEAFGSLTARRIGDLNKSWPLLQPHA</sequence>
<evidence type="ECO:0000313" key="1">
    <source>
        <dbReference type="EMBL" id="JAD84725.1"/>
    </source>
</evidence>
<dbReference type="AlphaFoldDB" id="A0A0A9DGH5"/>
<name>A0A0A9DGH5_ARUDO</name>
<reference evidence="1" key="1">
    <citation type="submission" date="2014-09" db="EMBL/GenBank/DDBJ databases">
        <authorList>
            <person name="Magalhaes I.L.F."/>
            <person name="Oliveira U."/>
            <person name="Santos F.R."/>
            <person name="Vidigal T.H.D.A."/>
            <person name="Brescovit A.D."/>
            <person name="Santos A.J."/>
        </authorList>
    </citation>
    <scope>NUCLEOTIDE SEQUENCE</scope>
    <source>
        <tissue evidence="1">Shoot tissue taken approximately 20 cm above the soil surface</tissue>
    </source>
</reference>